<evidence type="ECO:0000313" key="6">
    <source>
        <dbReference type="Proteomes" id="UP000327157"/>
    </source>
</evidence>
<dbReference type="NCBIfam" id="TIGR00756">
    <property type="entry name" value="PPR"/>
    <property type="match status" value="5"/>
</dbReference>
<feature type="repeat" description="PPR" evidence="3">
    <location>
        <begin position="301"/>
        <end position="335"/>
    </location>
</feature>
<dbReference type="EMBL" id="SMOL01000160">
    <property type="protein sequence ID" value="KAB2625700.1"/>
    <property type="molecule type" value="Genomic_DNA"/>
</dbReference>
<comment type="caution">
    <text evidence="5">The sequence shown here is derived from an EMBL/GenBank/DDBJ whole genome shotgun (WGS) entry which is preliminary data.</text>
</comment>
<protein>
    <submittedName>
        <fullName evidence="5">Pentatricopeptide repeat-containing protein</fullName>
    </submittedName>
</protein>
<feature type="repeat" description="PPR" evidence="3">
    <location>
        <begin position="231"/>
        <end position="265"/>
    </location>
</feature>
<accession>A0A5N5HJM4</accession>
<dbReference type="PANTHER" id="PTHR47938">
    <property type="entry name" value="RESPIRATORY COMPLEX I CHAPERONE (CIA84), PUTATIVE (AFU_ORTHOLOGUE AFUA_2G06020)-RELATED"/>
    <property type="match status" value="1"/>
</dbReference>
<dbReference type="Pfam" id="PF01535">
    <property type="entry name" value="PPR"/>
    <property type="match status" value="2"/>
</dbReference>
<organism evidence="5 6">
    <name type="scientific">Pyrus ussuriensis x Pyrus communis</name>
    <dbReference type="NCBI Taxonomy" id="2448454"/>
    <lineage>
        <taxon>Eukaryota</taxon>
        <taxon>Viridiplantae</taxon>
        <taxon>Streptophyta</taxon>
        <taxon>Embryophyta</taxon>
        <taxon>Tracheophyta</taxon>
        <taxon>Spermatophyta</taxon>
        <taxon>Magnoliopsida</taxon>
        <taxon>eudicotyledons</taxon>
        <taxon>Gunneridae</taxon>
        <taxon>Pentapetalae</taxon>
        <taxon>rosids</taxon>
        <taxon>fabids</taxon>
        <taxon>Rosales</taxon>
        <taxon>Rosaceae</taxon>
        <taxon>Amygdaloideae</taxon>
        <taxon>Maleae</taxon>
        <taxon>Pyrus</taxon>
    </lineage>
</organism>
<feature type="repeat" description="PPR" evidence="3">
    <location>
        <begin position="403"/>
        <end position="437"/>
    </location>
</feature>
<proteinExistence type="inferred from homology"/>
<reference evidence="6" key="2">
    <citation type="submission" date="2019-10" db="EMBL/GenBank/DDBJ databases">
        <title>A de novo genome assembly of a pear dwarfing rootstock.</title>
        <authorList>
            <person name="Wang F."/>
            <person name="Wang J."/>
            <person name="Li S."/>
            <person name="Zhang Y."/>
            <person name="Fang M."/>
            <person name="Ma L."/>
            <person name="Zhao Y."/>
            <person name="Jiang S."/>
        </authorList>
    </citation>
    <scope>NUCLEOTIDE SEQUENCE [LARGE SCALE GENOMIC DNA]</scope>
</reference>
<feature type="region of interest" description="Disordered" evidence="4">
    <location>
        <begin position="33"/>
        <end position="54"/>
    </location>
</feature>
<evidence type="ECO:0000313" key="5">
    <source>
        <dbReference type="EMBL" id="KAB2625700.1"/>
    </source>
</evidence>
<comment type="similarity">
    <text evidence="1">Belongs to the PPR family. P subfamily.</text>
</comment>
<dbReference type="Pfam" id="PF13041">
    <property type="entry name" value="PPR_2"/>
    <property type="match status" value="2"/>
</dbReference>
<dbReference type="Gene3D" id="1.25.40.10">
    <property type="entry name" value="Tetratricopeptide repeat domain"/>
    <property type="match status" value="4"/>
</dbReference>
<dbReference type="PANTHER" id="PTHR47938:SF9">
    <property type="entry name" value="OS10G0422300 PROTEIN"/>
    <property type="match status" value="1"/>
</dbReference>
<sequence length="665" mass="76285">MLSSATSRRLRPFLLLRLRQAQILLHSSVPHPVSSKPFSNHTPTDPEPQSKPTIYDHTAVRETLSSYCNDWKKALDFFTWLETDCHFQHTTETYNRMLDILGKFFEFELSWNLINKMKHNPETVPNYTTFRVLFKRYVSAHLVNEAIDVYNRLEEFGLKDETSYCNLIDALCEYKHVIEAQELCFWKNKDLGFDKSTKIHNLLLRGWFRMGWWRKCRDFWEEMDRRGVRKDLHSYSVYMDILCKSGKPWKAVKLYKEMKSKGIKLDVVAYNTVIRAIGLSDGVDFSKRLLREMKELGCEPNVGTYNTVVKLLCENGRYKEAFSMLYQMPKLGCVPDVITYHCIFKHLEKPNEILRLFDRMIESGVQPRMDTFVMLMRKFGRWGFLRPMFLVWDRMVKLGCSPDGSAYNALIDALVDKGMSDMARHYEEEMLARGLSAKPRKELGTKLLEMQAIKDFCNGDVISGSGVVDLGKCHTGRAGRTHLVKCHRLYLPWFTEFQKFSVHLMPEVLLPLFTYSDTSDVLQAPSAGSKFETFLQNLLLLMTSAIQVSASLSSSFHGSWGSSVVGEDYGTLVKAVPSQVRVGKAARAQPMMKNINEGKGVFAPLVVVTRNIVGKKRFNQIRGKAIALHSQVITEFCKSIGADAKQRQGLIRLAKKNGERLGFLA</sequence>
<dbReference type="InterPro" id="IPR002885">
    <property type="entry name" value="PPR_rpt"/>
</dbReference>
<keyword evidence="6" id="KW-1185">Reference proteome</keyword>
<dbReference type="AlphaFoldDB" id="A0A5N5HJM4"/>
<dbReference type="Proteomes" id="UP000327157">
    <property type="component" value="Chromosome 16"/>
</dbReference>
<dbReference type="GO" id="GO:0003729">
    <property type="term" value="F:mRNA binding"/>
    <property type="evidence" value="ECO:0007669"/>
    <property type="project" value="TreeGrafter"/>
</dbReference>
<evidence type="ECO:0000256" key="2">
    <source>
        <dbReference type="ARBA" id="ARBA00022737"/>
    </source>
</evidence>
<reference evidence="5 6" key="3">
    <citation type="submission" date="2019-11" db="EMBL/GenBank/DDBJ databases">
        <title>A de novo genome assembly of a pear dwarfing rootstock.</title>
        <authorList>
            <person name="Wang F."/>
            <person name="Wang J."/>
            <person name="Li S."/>
            <person name="Zhang Y."/>
            <person name="Fang M."/>
            <person name="Ma L."/>
            <person name="Zhao Y."/>
            <person name="Jiang S."/>
        </authorList>
    </citation>
    <scope>NUCLEOTIDE SEQUENCE [LARGE SCALE GENOMIC DNA]</scope>
    <source>
        <strain evidence="5">S2</strain>
        <tissue evidence="5">Leaf</tissue>
    </source>
</reference>
<dbReference type="InterPro" id="IPR011990">
    <property type="entry name" value="TPR-like_helical_dom_sf"/>
</dbReference>
<feature type="repeat" description="PPR" evidence="3">
    <location>
        <begin position="266"/>
        <end position="300"/>
    </location>
</feature>
<keyword evidence="2" id="KW-0677">Repeat</keyword>
<gene>
    <name evidence="5" type="ORF">D8674_017360</name>
</gene>
<evidence type="ECO:0000256" key="4">
    <source>
        <dbReference type="SAM" id="MobiDB-lite"/>
    </source>
</evidence>
<dbReference type="PROSITE" id="PS51375">
    <property type="entry name" value="PPR"/>
    <property type="match status" value="5"/>
</dbReference>
<reference evidence="5 6" key="1">
    <citation type="submission" date="2019-09" db="EMBL/GenBank/DDBJ databases">
        <authorList>
            <person name="Ou C."/>
        </authorList>
    </citation>
    <scope>NUCLEOTIDE SEQUENCE [LARGE SCALE GENOMIC DNA]</scope>
    <source>
        <strain evidence="5">S2</strain>
        <tissue evidence="5">Leaf</tissue>
    </source>
</reference>
<feature type="repeat" description="PPR" evidence="3">
    <location>
        <begin position="196"/>
        <end position="230"/>
    </location>
</feature>
<name>A0A5N5HJM4_9ROSA</name>
<evidence type="ECO:0000256" key="1">
    <source>
        <dbReference type="ARBA" id="ARBA00007626"/>
    </source>
</evidence>
<dbReference type="OrthoDB" id="185373at2759"/>
<evidence type="ECO:0000256" key="3">
    <source>
        <dbReference type="PROSITE-ProRule" id="PRU00708"/>
    </source>
</evidence>